<evidence type="ECO:0000313" key="2">
    <source>
        <dbReference type="EMBL" id="NLR75088.1"/>
    </source>
</evidence>
<dbReference type="Gene3D" id="1.10.8.60">
    <property type="match status" value="1"/>
</dbReference>
<evidence type="ECO:0000259" key="1">
    <source>
        <dbReference type="Pfam" id="PF22688"/>
    </source>
</evidence>
<dbReference type="InterPro" id="IPR027417">
    <property type="entry name" value="P-loop_NTPase"/>
</dbReference>
<organism evidence="2 3">
    <name type="scientific">Leeia aquatica</name>
    <dbReference type="NCBI Taxonomy" id="2725557"/>
    <lineage>
        <taxon>Bacteria</taxon>
        <taxon>Pseudomonadati</taxon>
        <taxon>Pseudomonadota</taxon>
        <taxon>Betaproteobacteria</taxon>
        <taxon>Neisseriales</taxon>
        <taxon>Leeiaceae</taxon>
        <taxon>Leeia</taxon>
    </lineage>
</organism>
<dbReference type="InterPro" id="IPR055199">
    <property type="entry name" value="Hda_lid"/>
</dbReference>
<dbReference type="Proteomes" id="UP000587991">
    <property type="component" value="Unassembled WGS sequence"/>
</dbReference>
<name>A0A847SD45_9NEIS</name>
<dbReference type="GO" id="GO:0032297">
    <property type="term" value="P:negative regulation of DNA-templated DNA replication initiation"/>
    <property type="evidence" value="ECO:0007669"/>
    <property type="project" value="InterPro"/>
</dbReference>
<protein>
    <submittedName>
        <fullName evidence="2">DnaA regulatory inactivator Hda</fullName>
    </submittedName>
</protein>
<dbReference type="PANTHER" id="PTHR30050">
    <property type="entry name" value="CHROMOSOMAL REPLICATION INITIATOR PROTEIN DNAA"/>
    <property type="match status" value="1"/>
</dbReference>
<comment type="caution">
    <text evidence="2">The sequence shown here is derived from an EMBL/GenBank/DDBJ whole genome shotgun (WGS) entry which is preliminary data.</text>
</comment>
<dbReference type="Gene3D" id="3.40.50.300">
    <property type="entry name" value="P-loop containing nucleotide triphosphate hydrolases"/>
    <property type="match status" value="1"/>
</dbReference>
<dbReference type="NCBIfam" id="TIGR03420">
    <property type="entry name" value="DnaA_homol_Hda"/>
    <property type="match status" value="1"/>
</dbReference>
<accession>A0A847SD45</accession>
<dbReference type="AlphaFoldDB" id="A0A847SD45"/>
<dbReference type="InterPro" id="IPR017788">
    <property type="entry name" value="Hda"/>
</dbReference>
<dbReference type="SUPFAM" id="SSF52540">
    <property type="entry name" value="P-loop containing nucleoside triphosphate hydrolases"/>
    <property type="match status" value="1"/>
</dbReference>
<reference evidence="2 3" key="1">
    <citation type="submission" date="2020-04" db="EMBL/GenBank/DDBJ databases">
        <title>Draft genome of Leeia sp. IMCC25680.</title>
        <authorList>
            <person name="Song J."/>
            <person name="Cho J.-C."/>
        </authorList>
    </citation>
    <scope>NUCLEOTIDE SEQUENCE [LARGE SCALE GENOMIC DNA]</scope>
    <source>
        <strain evidence="2 3">IMCC25680</strain>
    </source>
</reference>
<dbReference type="PANTHER" id="PTHR30050:SF5">
    <property type="entry name" value="DNAA REGULATORY INACTIVATOR HDA"/>
    <property type="match status" value="1"/>
</dbReference>
<dbReference type="GO" id="GO:0006270">
    <property type="term" value="P:DNA replication initiation"/>
    <property type="evidence" value="ECO:0007669"/>
    <property type="project" value="TreeGrafter"/>
</dbReference>
<gene>
    <name evidence="2" type="ORF">HF682_07940</name>
</gene>
<dbReference type="GO" id="GO:0005886">
    <property type="term" value="C:plasma membrane"/>
    <property type="evidence" value="ECO:0007669"/>
    <property type="project" value="TreeGrafter"/>
</dbReference>
<dbReference type="EMBL" id="JABAIM010000001">
    <property type="protein sequence ID" value="NLR75088.1"/>
    <property type="molecule type" value="Genomic_DNA"/>
</dbReference>
<feature type="domain" description="Hda lid" evidence="1">
    <location>
        <begin position="158"/>
        <end position="222"/>
    </location>
</feature>
<keyword evidence="3" id="KW-1185">Reference proteome</keyword>
<sequence length="230" mass="25266">MQQLILDLAPPPAPRLDNFVGTGNRELLSALSAWATQRESEPFIYLWGEPGSGKTHLLQAALADAREMGHMAFLLQNDLLLEVEAAAIPGDAHVAVDDVNCLNPAQQIAVFALFNRLKEGGGSMLSAGPQPPMQLDLRDDLTTRLGWGLTYRVNALSDSDKTTALQRHARNRGIVLAPEVCDYLLRHYRRDLPSLLNLLDLLDRESLALKRPITLPLVRNLLLASAPSQP</sequence>
<evidence type="ECO:0000313" key="3">
    <source>
        <dbReference type="Proteomes" id="UP000587991"/>
    </source>
</evidence>
<dbReference type="Pfam" id="PF22688">
    <property type="entry name" value="Hda_lid"/>
    <property type="match status" value="1"/>
</dbReference>
<dbReference type="GO" id="GO:0003688">
    <property type="term" value="F:DNA replication origin binding"/>
    <property type="evidence" value="ECO:0007669"/>
    <property type="project" value="TreeGrafter"/>
</dbReference>
<dbReference type="RefSeq" id="WP_168876642.1">
    <property type="nucleotide sequence ID" value="NZ_JABAIM010000001.1"/>
</dbReference>
<proteinExistence type="predicted"/>